<keyword evidence="2 3" id="KW-0808">Transferase</keyword>
<dbReference type="InterPro" id="IPR007213">
    <property type="entry name" value="Ppm1/Ppm2/Tcmp"/>
</dbReference>
<evidence type="ECO:0000313" key="5">
    <source>
        <dbReference type="Proteomes" id="UP000030588"/>
    </source>
</evidence>
<evidence type="ECO:0000256" key="1">
    <source>
        <dbReference type="ARBA" id="ARBA00022603"/>
    </source>
</evidence>
<evidence type="ECO:0000256" key="2">
    <source>
        <dbReference type="ARBA" id="ARBA00022679"/>
    </source>
</evidence>
<dbReference type="PANTHER" id="PTHR43619">
    <property type="entry name" value="S-ADENOSYL-L-METHIONINE-DEPENDENT METHYLTRANSFERASE YKTD-RELATED"/>
    <property type="match status" value="1"/>
</dbReference>
<dbReference type="STRING" id="363870.NG54_00670"/>
<dbReference type="Pfam" id="PF04072">
    <property type="entry name" value="LCM"/>
    <property type="match status" value="1"/>
</dbReference>
<dbReference type="InterPro" id="IPR029063">
    <property type="entry name" value="SAM-dependent_MTases_sf"/>
</dbReference>
<proteinExistence type="predicted"/>
<name>A0A0A6VF98_9BACI</name>
<protein>
    <submittedName>
        <fullName evidence="3 4">Methyltransferase</fullName>
    </submittedName>
</protein>
<comment type="caution">
    <text evidence="3">The sequence shown here is derived from an EMBL/GenBank/DDBJ whole genome shotgun (WGS) entry which is preliminary data.</text>
</comment>
<evidence type="ECO:0000313" key="3">
    <source>
        <dbReference type="EMBL" id="KHD86920.1"/>
    </source>
</evidence>
<dbReference type="Proteomes" id="UP000476934">
    <property type="component" value="Unassembled WGS sequence"/>
</dbReference>
<organism evidence="3 5">
    <name type="scientific">Heyndrickxia ginsengihumi</name>
    <dbReference type="NCBI Taxonomy" id="363870"/>
    <lineage>
        <taxon>Bacteria</taxon>
        <taxon>Bacillati</taxon>
        <taxon>Bacillota</taxon>
        <taxon>Bacilli</taxon>
        <taxon>Bacillales</taxon>
        <taxon>Bacillaceae</taxon>
        <taxon>Heyndrickxia</taxon>
    </lineage>
</organism>
<evidence type="ECO:0000313" key="4">
    <source>
        <dbReference type="EMBL" id="NEY20852.1"/>
    </source>
</evidence>
<dbReference type="Proteomes" id="UP000030588">
    <property type="component" value="Unassembled WGS sequence"/>
</dbReference>
<reference evidence="4 6" key="2">
    <citation type="submission" date="2020-02" db="EMBL/GenBank/DDBJ databases">
        <authorList>
            <person name="Feng H."/>
        </authorList>
    </citation>
    <scope>NUCLEOTIDE SEQUENCE [LARGE SCALE GENOMIC DNA]</scope>
    <source>
        <strain evidence="4 6">Gsoil 114</strain>
    </source>
</reference>
<reference evidence="3 5" key="1">
    <citation type="submission" date="2014-10" db="EMBL/GenBank/DDBJ databases">
        <title>Draft genome of phytase producing Bacillus ginsengihumi strain M2.11.</title>
        <authorList>
            <person name="Toymentseva A."/>
            <person name="Boulygina E.A."/>
            <person name="Kazakov S.V."/>
            <person name="Kayumov I."/>
            <person name="Suleimanova A.D."/>
            <person name="Mardanova A.M."/>
            <person name="Maria S.N."/>
            <person name="Sergey M.Y."/>
            <person name="Sharipova M.R."/>
        </authorList>
    </citation>
    <scope>NUCLEOTIDE SEQUENCE [LARGE SCALE GENOMIC DNA]</scope>
    <source>
        <strain evidence="3 5">M2.11</strain>
    </source>
</reference>
<dbReference type="Gene3D" id="3.40.50.150">
    <property type="entry name" value="Vaccinia Virus protein VP39"/>
    <property type="match status" value="1"/>
</dbReference>
<dbReference type="GO" id="GO:0008168">
    <property type="term" value="F:methyltransferase activity"/>
    <property type="evidence" value="ECO:0007669"/>
    <property type="project" value="UniProtKB-KW"/>
</dbReference>
<dbReference type="PANTHER" id="PTHR43619:SF2">
    <property type="entry name" value="S-ADENOSYL-L-METHIONINE-DEPENDENT METHYLTRANSFERASES SUPERFAMILY PROTEIN"/>
    <property type="match status" value="1"/>
</dbReference>
<reference evidence="4 6" key="3">
    <citation type="submission" date="2020-03" db="EMBL/GenBank/DDBJ databases">
        <title>Bacillus aquiflavi sp. nov., isolated from yellow water of strong flavor Chinese baijiu in Yibin region of China.</title>
        <authorList>
            <person name="Xie J."/>
        </authorList>
    </citation>
    <scope>NUCLEOTIDE SEQUENCE [LARGE SCALE GENOMIC DNA]</scope>
    <source>
        <strain evidence="4 6">Gsoil 114</strain>
    </source>
</reference>
<keyword evidence="6" id="KW-1185">Reference proteome</keyword>
<dbReference type="InterPro" id="IPR016874">
    <property type="entry name" value="TcmP-like"/>
</dbReference>
<dbReference type="SUPFAM" id="SSF53335">
    <property type="entry name" value="S-adenosyl-L-methionine-dependent methyltransferases"/>
    <property type="match status" value="1"/>
</dbReference>
<dbReference type="GO" id="GO:0032259">
    <property type="term" value="P:methylation"/>
    <property type="evidence" value="ECO:0007669"/>
    <property type="project" value="UniProtKB-KW"/>
</dbReference>
<dbReference type="RefSeq" id="WP_035352575.1">
    <property type="nucleotide sequence ID" value="NZ_JAAIWK010000022.1"/>
</dbReference>
<dbReference type="EMBL" id="JAAIWK010000022">
    <property type="protein sequence ID" value="NEY20852.1"/>
    <property type="molecule type" value="Genomic_DNA"/>
</dbReference>
<keyword evidence="1 3" id="KW-0489">Methyltransferase</keyword>
<dbReference type="PIRSF" id="PIRSF028177">
    <property type="entry name" value="Polyketide_synth_Omtfrase_TcmP"/>
    <property type="match status" value="1"/>
</dbReference>
<gene>
    <name evidence="4" type="ORF">G4D61_12900</name>
    <name evidence="3" type="ORF">NG54_00670</name>
</gene>
<evidence type="ECO:0000313" key="6">
    <source>
        <dbReference type="Proteomes" id="UP000476934"/>
    </source>
</evidence>
<dbReference type="AlphaFoldDB" id="A0A0A6VF98"/>
<sequence length="268" mass="31223">MVLNKIQLDNEKETLLITLYAKALDSRSKNSILKDKKAAELVDMIDYNFEKLHSFGNETMVVRAKQLDSWLHTFLENHQDATVLNLGCGLDTRISRVHPPSTVKWFDVDYPEVIEVRKHFYSNCEGYQMIASSVTELNWLEKIPKDKPAIIIAEGLLEYLTKDEVEILLERLTKHFPSGQIAFDVMNSFAINAGKEHLKKTTGAEHKWAVDDIHEVDKLNAKLKRIASFSIFRSKYIHKLPFKLRFLYTIMYVVPNFRNMIRLLLYKF</sequence>
<dbReference type="EMBL" id="JRUN01000001">
    <property type="protein sequence ID" value="KHD86920.1"/>
    <property type="molecule type" value="Genomic_DNA"/>
</dbReference>
<dbReference type="OrthoDB" id="9800233at2"/>
<accession>A0A0A6VF98</accession>